<accession>A0ABV2TW69</accession>
<dbReference type="Pfam" id="PF13474">
    <property type="entry name" value="SnoaL_3"/>
    <property type="match status" value="1"/>
</dbReference>
<evidence type="ECO:0000256" key="1">
    <source>
        <dbReference type="SAM" id="SignalP"/>
    </source>
</evidence>
<dbReference type="SUPFAM" id="SSF54427">
    <property type="entry name" value="NTF2-like"/>
    <property type="match status" value="1"/>
</dbReference>
<feature type="domain" description="SnoaL-like" evidence="2">
    <location>
        <begin position="30"/>
        <end position="143"/>
    </location>
</feature>
<feature type="chain" id="PRO_5046285810" evidence="1">
    <location>
        <begin position="22"/>
        <end position="168"/>
    </location>
</feature>
<dbReference type="InterPro" id="IPR037401">
    <property type="entry name" value="SnoaL-like"/>
</dbReference>
<keyword evidence="1" id="KW-0732">Signal</keyword>
<name>A0ABV2TW69_9FLAO</name>
<proteinExistence type="predicted"/>
<dbReference type="Gene3D" id="3.10.450.50">
    <property type="match status" value="1"/>
</dbReference>
<evidence type="ECO:0000259" key="2">
    <source>
        <dbReference type="Pfam" id="PF13474"/>
    </source>
</evidence>
<protein>
    <submittedName>
        <fullName evidence="3">Nuclear transport factor 2 family protein</fullName>
    </submittedName>
</protein>
<comment type="caution">
    <text evidence="3">The sequence shown here is derived from an EMBL/GenBank/DDBJ whole genome shotgun (WGS) entry which is preliminary data.</text>
</comment>
<reference evidence="3 4" key="1">
    <citation type="submission" date="2024-07" db="EMBL/GenBank/DDBJ databases">
        <title>The genome sequence of type strain Sediminicola luteus GDMCC 1.2596T.</title>
        <authorList>
            <person name="Liu Y."/>
        </authorList>
    </citation>
    <scope>NUCLEOTIDE SEQUENCE [LARGE SCALE GENOMIC DNA]</scope>
    <source>
        <strain evidence="3 4">GDMCC 1.2596</strain>
    </source>
</reference>
<dbReference type="EMBL" id="JBEWYP010000004">
    <property type="protein sequence ID" value="MET7029484.1"/>
    <property type="molecule type" value="Genomic_DNA"/>
</dbReference>
<evidence type="ECO:0000313" key="4">
    <source>
        <dbReference type="Proteomes" id="UP001549773"/>
    </source>
</evidence>
<gene>
    <name evidence="3" type="ORF">ABXZ32_08755</name>
</gene>
<dbReference type="InterPro" id="IPR032710">
    <property type="entry name" value="NTF2-like_dom_sf"/>
</dbReference>
<dbReference type="RefSeq" id="WP_354618302.1">
    <property type="nucleotide sequence ID" value="NZ_JBEWYP010000004.1"/>
</dbReference>
<keyword evidence="4" id="KW-1185">Reference proteome</keyword>
<dbReference type="Proteomes" id="UP001549773">
    <property type="component" value="Unassembled WGS sequence"/>
</dbReference>
<organism evidence="3 4">
    <name type="scientific">Sediminicola luteus</name>
    <dbReference type="NCBI Taxonomy" id="319238"/>
    <lineage>
        <taxon>Bacteria</taxon>
        <taxon>Pseudomonadati</taxon>
        <taxon>Bacteroidota</taxon>
        <taxon>Flavobacteriia</taxon>
        <taxon>Flavobacteriales</taxon>
        <taxon>Flavobacteriaceae</taxon>
        <taxon>Sediminicola</taxon>
    </lineage>
</organism>
<evidence type="ECO:0000313" key="3">
    <source>
        <dbReference type="EMBL" id="MET7029484.1"/>
    </source>
</evidence>
<sequence>MKMIKFLGILTVSFLSVTLHAQQEKEKESISTVLDAWHQAAADANFEAYFSRMTDDGVFIGTDAMENWQNSEFKEFSKPYFDKGKAWSFTALQRNIYINEAMDMAWFDELLDTQMKLCRGSGVLRKTDKGWKIAHYVLSIAVPNENVDAVVSLKKAKDSVITQELKAN</sequence>
<feature type="signal peptide" evidence="1">
    <location>
        <begin position="1"/>
        <end position="21"/>
    </location>
</feature>